<feature type="compositionally biased region" description="Basic and acidic residues" evidence="1">
    <location>
        <begin position="271"/>
        <end position="290"/>
    </location>
</feature>
<feature type="compositionally biased region" description="Basic residues" evidence="1">
    <location>
        <begin position="81"/>
        <end position="90"/>
    </location>
</feature>
<evidence type="ECO:0000256" key="1">
    <source>
        <dbReference type="SAM" id="MobiDB-lite"/>
    </source>
</evidence>
<proteinExistence type="predicted"/>
<feature type="compositionally biased region" description="Polar residues" evidence="1">
    <location>
        <begin position="94"/>
        <end position="105"/>
    </location>
</feature>
<evidence type="ECO:0000313" key="3">
    <source>
        <dbReference type="Proteomes" id="UP001497516"/>
    </source>
</evidence>
<name>A0AAV2FWG0_9ROSI</name>
<protein>
    <submittedName>
        <fullName evidence="2">Uncharacterized protein</fullName>
    </submittedName>
</protein>
<feature type="compositionally biased region" description="Basic and acidic residues" evidence="1">
    <location>
        <begin position="42"/>
        <end position="51"/>
    </location>
</feature>
<feature type="region of interest" description="Disordered" evidence="1">
    <location>
        <begin position="262"/>
        <end position="297"/>
    </location>
</feature>
<dbReference type="AlphaFoldDB" id="A0AAV2FWG0"/>
<dbReference type="EMBL" id="OZ034820">
    <property type="protein sequence ID" value="CAL1402392.1"/>
    <property type="molecule type" value="Genomic_DNA"/>
</dbReference>
<feature type="region of interest" description="Disordered" evidence="1">
    <location>
        <begin position="120"/>
        <end position="192"/>
    </location>
</feature>
<accession>A0AAV2FWG0</accession>
<reference evidence="2 3" key="1">
    <citation type="submission" date="2024-04" db="EMBL/GenBank/DDBJ databases">
        <authorList>
            <person name="Fracassetti M."/>
        </authorList>
    </citation>
    <scope>NUCLEOTIDE SEQUENCE [LARGE SCALE GENOMIC DNA]</scope>
</reference>
<feature type="compositionally biased region" description="Basic and acidic residues" evidence="1">
    <location>
        <begin position="135"/>
        <end position="154"/>
    </location>
</feature>
<sequence>MAVTNFPFNIDQPKTFTASRNGAFTNMADMADNHINQSRVRTRGDRDREGFRSAQARSRGAGQASKWIGGKRRQSWPWKSPPRKKKRRKKGELTTKSLISISNSSGDIGKREYQAAGEGNLSINGAHSSSGHLQQRADEMGSERQASKRDKGADTSESGRNLMNHYKLRRGKDSGGPVQAAFNGGRAEKGKLGTVDGSARRRLYPRGNREKLGRQKGLKVSITVVRGVVTKHLLTPVGEKATKGEYLRGVGVSSLDTFLPRSKPIAKLRKDKRDLDKREEKPLESLRDSEVEAMEMN</sequence>
<feature type="compositionally biased region" description="Polar residues" evidence="1">
    <location>
        <begin position="121"/>
        <end position="133"/>
    </location>
</feature>
<keyword evidence="3" id="KW-1185">Reference proteome</keyword>
<organism evidence="2 3">
    <name type="scientific">Linum trigynum</name>
    <dbReference type="NCBI Taxonomy" id="586398"/>
    <lineage>
        <taxon>Eukaryota</taxon>
        <taxon>Viridiplantae</taxon>
        <taxon>Streptophyta</taxon>
        <taxon>Embryophyta</taxon>
        <taxon>Tracheophyta</taxon>
        <taxon>Spermatophyta</taxon>
        <taxon>Magnoliopsida</taxon>
        <taxon>eudicotyledons</taxon>
        <taxon>Gunneridae</taxon>
        <taxon>Pentapetalae</taxon>
        <taxon>rosids</taxon>
        <taxon>fabids</taxon>
        <taxon>Malpighiales</taxon>
        <taxon>Linaceae</taxon>
        <taxon>Linum</taxon>
    </lineage>
</organism>
<gene>
    <name evidence="2" type="ORF">LTRI10_LOCUS42398</name>
</gene>
<evidence type="ECO:0000313" key="2">
    <source>
        <dbReference type="EMBL" id="CAL1402392.1"/>
    </source>
</evidence>
<dbReference type="Proteomes" id="UP001497516">
    <property type="component" value="Chromosome 7"/>
</dbReference>
<feature type="region of interest" description="Disordered" evidence="1">
    <location>
        <begin position="39"/>
        <end position="105"/>
    </location>
</feature>